<dbReference type="OMA" id="KYERDAG"/>
<dbReference type="Gene3D" id="3.90.1410.10">
    <property type="entry name" value="set domain protein methyltransferase, domain 1"/>
    <property type="match status" value="2"/>
</dbReference>
<accession>A0A8J9X5L2</accession>
<dbReference type="PANTHER" id="PTHR13271">
    <property type="entry name" value="UNCHARACTERIZED PUTATIVE METHYLTRANSFERASE"/>
    <property type="match status" value="1"/>
</dbReference>
<reference evidence="1" key="1">
    <citation type="submission" date="2022-02" db="EMBL/GenBank/DDBJ databases">
        <authorList>
            <person name="Giguere J D."/>
        </authorList>
    </citation>
    <scope>NUCLEOTIDE SEQUENCE</scope>
    <source>
        <strain evidence="1">CCAP 1055/1</strain>
    </source>
</reference>
<gene>
    <name evidence="1" type="ORF">PTTT1_LOCUS41503</name>
</gene>
<dbReference type="InterPro" id="IPR050600">
    <property type="entry name" value="SETD3_SETD6_MTase"/>
</dbReference>
<dbReference type="Proteomes" id="UP000836788">
    <property type="component" value="Chromosome 4"/>
</dbReference>
<dbReference type="CDD" id="cd10527">
    <property type="entry name" value="SET_LSMT"/>
    <property type="match status" value="1"/>
</dbReference>
<dbReference type="GO" id="GO:0016279">
    <property type="term" value="F:protein-lysine N-methyltransferase activity"/>
    <property type="evidence" value="ECO:0007669"/>
    <property type="project" value="TreeGrafter"/>
</dbReference>
<dbReference type="PANTHER" id="PTHR13271:SF137">
    <property type="entry name" value="SET DOMAIN-CONTAINING PROTEIN"/>
    <property type="match status" value="1"/>
</dbReference>
<evidence type="ECO:0000313" key="1">
    <source>
        <dbReference type="EMBL" id="CAG9289391.1"/>
    </source>
</evidence>
<organism evidence="1">
    <name type="scientific">Phaeodactylum tricornutum</name>
    <name type="common">Diatom</name>
    <dbReference type="NCBI Taxonomy" id="2850"/>
    <lineage>
        <taxon>Eukaryota</taxon>
        <taxon>Sar</taxon>
        <taxon>Stramenopiles</taxon>
        <taxon>Ochrophyta</taxon>
        <taxon>Bacillariophyta</taxon>
        <taxon>Bacillariophyceae</taxon>
        <taxon>Bacillariophycidae</taxon>
        <taxon>Naviculales</taxon>
        <taxon>Phaeodactylaceae</taxon>
        <taxon>Phaeodactylum</taxon>
    </lineage>
</organism>
<dbReference type="EMBL" id="OU594945">
    <property type="protein sequence ID" value="CAG9289391.1"/>
    <property type="molecule type" value="Genomic_DNA"/>
</dbReference>
<dbReference type="InterPro" id="IPR046341">
    <property type="entry name" value="SET_dom_sf"/>
</dbReference>
<dbReference type="SUPFAM" id="SSF82199">
    <property type="entry name" value="SET domain"/>
    <property type="match status" value="1"/>
</dbReference>
<evidence type="ECO:0008006" key="2">
    <source>
        <dbReference type="Google" id="ProtNLM"/>
    </source>
</evidence>
<sequence>MKTGTLTNTFVTWCTSQGISAPLLQLETAADSNYRFMTAVQEIKTSAELVRVPLTACLTGESLEVVADKLLFEKEKGDRSTFAPYFDMLPTLKDFQSMPRFWTPERLESVSDGGELKRRMAKDSPVREGDPWAMACVCSRSNFLNDMSYSMTPLLDMLNHDCTVRTSAKVSKNKLDEDDKWLSLQIEQCYRAGDQVFISYGSLSNLETLCDYGFVDRSNSCNFESIQVQMIRRSPVTLTVLADGSVDPAAKAVLRREFASGEDLDMLNKEGALAALRPLSERNERDMFAFLVTLIAEAGTEASQGAIDAAFVEDDIVQAYLTSRSVLLQKAIARIEERFPGIEF</sequence>
<name>A0A8J9X5L2_PHATR</name>
<dbReference type="AlphaFoldDB" id="A0A8J9X5L2"/>
<protein>
    <recommendedName>
        <fullName evidence="2">SET domain-containing protein</fullName>
    </recommendedName>
</protein>
<proteinExistence type="predicted"/>